<evidence type="ECO:0000313" key="3">
    <source>
        <dbReference type="Proteomes" id="UP000473278"/>
    </source>
</evidence>
<dbReference type="Gene3D" id="3.40.390.10">
    <property type="entry name" value="Collagenase (Catalytic Domain)"/>
    <property type="match status" value="1"/>
</dbReference>
<dbReference type="AlphaFoldDB" id="A0A6M1TC09"/>
<dbReference type="GO" id="GO:0008237">
    <property type="term" value="F:metallopeptidase activity"/>
    <property type="evidence" value="ECO:0007669"/>
    <property type="project" value="InterPro"/>
</dbReference>
<keyword evidence="3" id="KW-1185">Reference proteome</keyword>
<accession>A0A6M1TC09</accession>
<dbReference type="InterPro" id="IPR024079">
    <property type="entry name" value="MetalloPept_cat_dom_sf"/>
</dbReference>
<sequence>MISLRNKILFALLALTFLAYACSDSGTGPDIDPEPQFNSKAAPGDSAKSFLESDQYTSLEIEIDYMEGYEPTQEGLNSLKTFLEERLNKNSISFTTTQIAAGGQSSYTTEDISAIEEEQRDNYTETGSSTLHAYFLIVDGEYSDSNVLGIAYWNTSMAFFGQTIEDISGTPPTAPSRQQVEGTVFRHEVGHNMGLVGNGTPTQSDHKTSGSAHCTTDGCLMEPAVETGNIFQNFNGEVPNLDQLCIEDLQANGGK</sequence>
<organism evidence="2 3">
    <name type="scientific">Halalkalibaculum roseum</name>
    <dbReference type="NCBI Taxonomy" id="2709311"/>
    <lineage>
        <taxon>Bacteria</taxon>
        <taxon>Pseudomonadati</taxon>
        <taxon>Balneolota</taxon>
        <taxon>Balneolia</taxon>
        <taxon>Balneolales</taxon>
        <taxon>Balneolaceae</taxon>
        <taxon>Halalkalibaculum</taxon>
    </lineage>
</organism>
<dbReference type="PROSITE" id="PS51257">
    <property type="entry name" value="PROKAR_LIPOPROTEIN"/>
    <property type="match status" value="1"/>
</dbReference>
<feature type="chain" id="PRO_5026956470" evidence="1">
    <location>
        <begin position="22"/>
        <end position="255"/>
    </location>
</feature>
<gene>
    <name evidence="2" type="ORF">G3570_13530</name>
</gene>
<comment type="caution">
    <text evidence="2">The sequence shown here is derived from an EMBL/GenBank/DDBJ whole genome shotgun (WGS) entry which is preliminary data.</text>
</comment>
<reference evidence="2 3" key="1">
    <citation type="submission" date="2020-02" db="EMBL/GenBank/DDBJ databases">
        <title>Balneolaceae bacterium YR4-1, complete genome.</title>
        <authorList>
            <person name="Li Y."/>
            <person name="Wu S."/>
        </authorList>
    </citation>
    <scope>NUCLEOTIDE SEQUENCE [LARGE SCALE GENOMIC DNA]</scope>
    <source>
        <strain evidence="2 3">YR4-1</strain>
    </source>
</reference>
<dbReference type="SUPFAM" id="SSF55486">
    <property type="entry name" value="Metalloproteases ('zincins'), catalytic domain"/>
    <property type="match status" value="1"/>
</dbReference>
<feature type="signal peptide" evidence="1">
    <location>
        <begin position="1"/>
        <end position="21"/>
    </location>
</feature>
<proteinExistence type="predicted"/>
<protein>
    <submittedName>
        <fullName evidence="2">Peptidase</fullName>
    </submittedName>
</protein>
<dbReference type="Proteomes" id="UP000473278">
    <property type="component" value="Unassembled WGS sequence"/>
</dbReference>
<dbReference type="RefSeq" id="WP_165143256.1">
    <property type="nucleotide sequence ID" value="NZ_JAALLT010000004.1"/>
</dbReference>
<keyword evidence="1" id="KW-0732">Signal</keyword>
<name>A0A6M1TC09_9BACT</name>
<dbReference type="EMBL" id="JAALLT010000004">
    <property type="protein sequence ID" value="NGP77663.1"/>
    <property type="molecule type" value="Genomic_DNA"/>
</dbReference>
<evidence type="ECO:0000256" key="1">
    <source>
        <dbReference type="SAM" id="SignalP"/>
    </source>
</evidence>
<evidence type="ECO:0000313" key="2">
    <source>
        <dbReference type="EMBL" id="NGP77663.1"/>
    </source>
</evidence>